<keyword evidence="1" id="KW-0812">Transmembrane</keyword>
<dbReference type="AlphaFoldDB" id="A0A150X3Z4"/>
<comment type="caution">
    <text evidence="2">The sequence shown here is derived from an EMBL/GenBank/DDBJ whole genome shotgun (WGS) entry which is preliminary data.</text>
</comment>
<protein>
    <recommendedName>
        <fullName evidence="4">DUF4064 domain-containing protein</fullName>
    </recommendedName>
</protein>
<reference evidence="2 3" key="1">
    <citation type="submission" date="2016-01" db="EMBL/GenBank/DDBJ databases">
        <title>Genome sequencing of Roseivirga spongicola UST030701-084.</title>
        <authorList>
            <person name="Selvaratnam C."/>
            <person name="Thevarajoo S."/>
            <person name="Goh K.M."/>
            <person name="Ee R."/>
            <person name="Chan K.-G."/>
            <person name="Chong C.S."/>
        </authorList>
    </citation>
    <scope>NUCLEOTIDE SEQUENCE [LARGE SCALE GENOMIC DNA]</scope>
    <source>
        <strain evidence="2 3">UST030701-084</strain>
    </source>
</reference>
<sequence>MNKRYILLIRKPRFIEAFFILKKKNMNLTDPVHKKVIGVIFIVFSALGLLMLMFYDQLMSVIIGLAQDEPGFDPDAIWVFDLINSFLWGIAIIFLIPRIIIGIGLINQRRWANVPALVYGVFSLINIPIGTLLGIYCILVFTAKSKAEKNDY</sequence>
<evidence type="ECO:0000313" key="3">
    <source>
        <dbReference type="Proteomes" id="UP000075606"/>
    </source>
</evidence>
<organism evidence="2 3">
    <name type="scientific">Roseivirga spongicola</name>
    <dbReference type="NCBI Taxonomy" id="333140"/>
    <lineage>
        <taxon>Bacteria</taxon>
        <taxon>Pseudomonadati</taxon>
        <taxon>Bacteroidota</taxon>
        <taxon>Cytophagia</taxon>
        <taxon>Cytophagales</taxon>
        <taxon>Roseivirgaceae</taxon>
        <taxon>Roseivirga</taxon>
    </lineage>
</organism>
<keyword evidence="1" id="KW-0472">Membrane</keyword>
<evidence type="ECO:0008006" key="4">
    <source>
        <dbReference type="Google" id="ProtNLM"/>
    </source>
</evidence>
<dbReference type="STRING" id="333140.AWW68_12140"/>
<gene>
    <name evidence="2" type="ORF">AWW68_12140</name>
</gene>
<keyword evidence="1" id="KW-1133">Transmembrane helix</keyword>
<evidence type="ECO:0000256" key="1">
    <source>
        <dbReference type="SAM" id="Phobius"/>
    </source>
</evidence>
<dbReference type="Proteomes" id="UP000075606">
    <property type="component" value="Unassembled WGS sequence"/>
</dbReference>
<evidence type="ECO:0000313" key="2">
    <source>
        <dbReference type="EMBL" id="KYG73439.1"/>
    </source>
</evidence>
<feature type="transmembrane region" description="Helical" evidence="1">
    <location>
        <begin position="86"/>
        <end position="106"/>
    </location>
</feature>
<feature type="transmembrane region" description="Helical" evidence="1">
    <location>
        <begin position="36"/>
        <end position="55"/>
    </location>
</feature>
<feature type="transmembrane region" description="Helical" evidence="1">
    <location>
        <begin position="118"/>
        <end position="143"/>
    </location>
</feature>
<proteinExistence type="predicted"/>
<accession>A0A150X3Z4</accession>
<keyword evidence="3" id="KW-1185">Reference proteome</keyword>
<dbReference type="EMBL" id="LRPC01000028">
    <property type="protein sequence ID" value="KYG73439.1"/>
    <property type="molecule type" value="Genomic_DNA"/>
</dbReference>
<name>A0A150X3Z4_9BACT</name>